<comment type="caution">
    <text evidence="16">The sequence shown here is derived from an EMBL/GenBank/DDBJ whole genome shotgun (WGS) entry which is preliminary data.</text>
</comment>
<evidence type="ECO:0000256" key="5">
    <source>
        <dbReference type="ARBA" id="ARBA00022490"/>
    </source>
</evidence>
<evidence type="ECO:0000256" key="1">
    <source>
        <dbReference type="ARBA" id="ARBA00004496"/>
    </source>
</evidence>
<evidence type="ECO:0000313" key="17">
    <source>
        <dbReference type="Proteomes" id="UP001367676"/>
    </source>
</evidence>
<dbReference type="InterPro" id="IPR048343">
    <property type="entry name" value="ZW10_C"/>
</dbReference>
<dbReference type="InterPro" id="IPR046362">
    <property type="entry name" value="Zw10/DSL1_C_sf"/>
</dbReference>
<dbReference type="EMBL" id="JBBCAQ010000022">
    <property type="protein sequence ID" value="KAK7591173.1"/>
    <property type="molecule type" value="Genomic_DNA"/>
</dbReference>
<feature type="domain" description="ZW10 C-terminal helical" evidence="15">
    <location>
        <begin position="570"/>
        <end position="714"/>
    </location>
</feature>
<dbReference type="InterPro" id="IPR055148">
    <property type="entry name" value="ZW10_C_2"/>
</dbReference>
<dbReference type="GO" id="GO:0051301">
    <property type="term" value="P:cell division"/>
    <property type="evidence" value="ECO:0007669"/>
    <property type="project" value="UniProtKB-KW"/>
</dbReference>
<comment type="subcellular location">
    <subcellularLocation>
        <location evidence="2">Chromosome</location>
        <location evidence="2">Centromere</location>
        <location evidence="2">Kinetochore</location>
    </subcellularLocation>
    <subcellularLocation>
        <location evidence="1">Cytoplasm</location>
    </subcellularLocation>
</comment>
<dbReference type="PANTHER" id="PTHR12205">
    <property type="entry name" value="CENTROMERE/KINETOCHORE PROTEIN ZW10"/>
    <property type="match status" value="1"/>
</dbReference>
<evidence type="ECO:0000259" key="13">
    <source>
        <dbReference type="Pfam" id="PF20665"/>
    </source>
</evidence>
<evidence type="ECO:0000256" key="3">
    <source>
        <dbReference type="ARBA" id="ARBA00006245"/>
    </source>
</evidence>
<evidence type="ECO:0000259" key="14">
    <source>
        <dbReference type="Pfam" id="PF20666"/>
    </source>
</evidence>
<evidence type="ECO:0000256" key="2">
    <source>
        <dbReference type="ARBA" id="ARBA00004629"/>
    </source>
</evidence>
<gene>
    <name evidence="16" type="ORF">V9T40_002786</name>
</gene>
<dbReference type="Pfam" id="PF20665">
    <property type="entry name" value="Zw10_middle"/>
    <property type="match status" value="1"/>
</dbReference>
<organism evidence="16 17">
    <name type="scientific">Parthenolecanium corni</name>
    <dbReference type="NCBI Taxonomy" id="536013"/>
    <lineage>
        <taxon>Eukaryota</taxon>
        <taxon>Metazoa</taxon>
        <taxon>Ecdysozoa</taxon>
        <taxon>Arthropoda</taxon>
        <taxon>Hexapoda</taxon>
        <taxon>Insecta</taxon>
        <taxon>Pterygota</taxon>
        <taxon>Neoptera</taxon>
        <taxon>Paraneoptera</taxon>
        <taxon>Hemiptera</taxon>
        <taxon>Sternorrhyncha</taxon>
        <taxon>Coccoidea</taxon>
        <taxon>Coccidae</taxon>
        <taxon>Parthenolecanium</taxon>
    </lineage>
</organism>
<feature type="domain" description="Centromere/kinetochore protein zw10 N-terminal" evidence="12">
    <location>
        <begin position="27"/>
        <end position="116"/>
    </location>
</feature>
<feature type="domain" description="Centromere/kinetochore protein zw10 C-terminal" evidence="14">
    <location>
        <begin position="422"/>
        <end position="548"/>
    </location>
</feature>
<dbReference type="GO" id="GO:0005634">
    <property type="term" value="C:nucleus"/>
    <property type="evidence" value="ECO:0007669"/>
    <property type="project" value="InterPro"/>
</dbReference>
<dbReference type="Proteomes" id="UP001367676">
    <property type="component" value="Unassembled WGS sequence"/>
</dbReference>
<accession>A0AAN9TLD7</accession>
<evidence type="ECO:0000256" key="6">
    <source>
        <dbReference type="ARBA" id="ARBA00022618"/>
    </source>
</evidence>
<reference evidence="16 17" key="1">
    <citation type="submission" date="2024-03" db="EMBL/GenBank/DDBJ databases">
        <title>Adaptation during the transition from Ophiocordyceps entomopathogen to insect associate is accompanied by gene loss and intensified selection.</title>
        <authorList>
            <person name="Ward C.M."/>
            <person name="Onetto C.A."/>
            <person name="Borneman A.R."/>
        </authorList>
    </citation>
    <scope>NUCLEOTIDE SEQUENCE [LARGE SCALE GENOMIC DNA]</scope>
    <source>
        <strain evidence="16">AWRI1</strain>
        <tissue evidence="16">Single Adult Female</tissue>
    </source>
</reference>
<evidence type="ECO:0000256" key="9">
    <source>
        <dbReference type="ARBA" id="ARBA00023306"/>
    </source>
</evidence>
<dbReference type="GO" id="GO:0006888">
    <property type="term" value="P:endoplasmic reticulum to Golgi vesicle-mediated transport"/>
    <property type="evidence" value="ECO:0007669"/>
    <property type="project" value="TreeGrafter"/>
</dbReference>
<feature type="domain" description="Centromere/kinetochore protein zw10 middle" evidence="13">
    <location>
        <begin position="186"/>
        <end position="385"/>
    </location>
</feature>
<sequence length="715" mass="82432">MSYLAQVIATAGEAEVVDLKSKISEAERKIAALEVEVKDYFENNYAKFAILLQENHLMIKAKDLISEIDQLHERVNSQVKRELESSVEEVKNLVVKLKETDLCLRIVKQLLDIDEMIKAAEEDQSRNCYLEAAKKFKTLNEWLTTDVHIKNLHVYESLASYVSSLQMKFINDSLIVWNKFITWEELQLPNNLTKVTLTINNFDGKSDVICVLMYYDYLDYELKLLSRRLFDSLLKPIIKYKTSLKVNSNDGISEIIVEFKEEDSRRSTCDQLIQELSSVFSALFESLDAFIGADETFVNKLGELLDTEFCECLVENCLYDAIPTKKEEFGDFDATVAKIVEFDIFLKENGFLKSTNNTIHDYVSNTNNLFVSKICQTYLITARKIFDQDLHDMVQVSSSWNDRRSSKNFDENDLSVCKNIMAYPKCYISKSSQQLLQLIKNGLKEITTTENINNLELFYTMRNIISLYCDLMPLKHDILLKSIPQQAALFFNNCMYLAHELATLGIQFSNLLQENIITTFVDFIDPLRSLGYSILNSQIDIQRQQLLEILSLSELSSLVEQSEFPPSVEKSLRQCIRQLVLLQSVWQNILPQNMYCKAIGTLCNAFVEKLIDSVLQLSDITLDTASQLTNVFTIVQDKIPELFHDSKEIFRHVKLWSKFNELLIVLNGSLKDIDDRWADGKGPLAQEFSPEQIKHLIRALFQHTDRRSALLSRIR</sequence>
<dbReference type="Pfam" id="PF22766">
    <property type="entry name" value="ZW10_C2"/>
    <property type="match status" value="1"/>
</dbReference>
<dbReference type="PANTHER" id="PTHR12205:SF0">
    <property type="entry name" value="CENTROMERE_KINETOCHORE PROTEIN ZW10 HOMOLOG"/>
    <property type="match status" value="1"/>
</dbReference>
<dbReference type="GO" id="GO:0007094">
    <property type="term" value="P:mitotic spindle assembly checkpoint signaling"/>
    <property type="evidence" value="ECO:0007669"/>
    <property type="project" value="TreeGrafter"/>
</dbReference>
<evidence type="ECO:0000256" key="11">
    <source>
        <dbReference type="SAM" id="Coils"/>
    </source>
</evidence>
<dbReference type="InterPro" id="IPR009361">
    <property type="entry name" value="Zw10_N"/>
</dbReference>
<keyword evidence="4" id="KW-0158">Chromosome</keyword>
<dbReference type="GO" id="GO:1990423">
    <property type="term" value="C:RZZ complex"/>
    <property type="evidence" value="ECO:0007669"/>
    <property type="project" value="TreeGrafter"/>
</dbReference>
<evidence type="ECO:0000313" key="16">
    <source>
        <dbReference type="EMBL" id="KAK7591173.1"/>
    </source>
</evidence>
<keyword evidence="5" id="KW-0963">Cytoplasm</keyword>
<proteinExistence type="inferred from homology"/>
<dbReference type="InterPro" id="IPR048344">
    <property type="entry name" value="Zw10_middle"/>
</dbReference>
<keyword evidence="10" id="KW-0137">Centromere</keyword>
<dbReference type="AlphaFoldDB" id="A0AAN9TLD7"/>
<evidence type="ECO:0008006" key="18">
    <source>
        <dbReference type="Google" id="ProtNLM"/>
    </source>
</evidence>
<evidence type="ECO:0000259" key="15">
    <source>
        <dbReference type="Pfam" id="PF22766"/>
    </source>
</evidence>
<evidence type="ECO:0000256" key="10">
    <source>
        <dbReference type="ARBA" id="ARBA00023328"/>
    </source>
</evidence>
<protein>
    <recommendedName>
        <fullName evidence="18">Centromere/kinetochore protein zw10-like protein</fullName>
    </recommendedName>
</protein>
<keyword evidence="6" id="KW-0132">Cell division</keyword>
<keyword evidence="17" id="KW-1185">Reference proteome</keyword>
<evidence type="ECO:0000256" key="8">
    <source>
        <dbReference type="ARBA" id="ARBA00022838"/>
    </source>
</evidence>
<feature type="coiled-coil region" evidence="11">
    <location>
        <begin position="9"/>
        <end position="43"/>
    </location>
</feature>
<dbReference type="Pfam" id="PF20666">
    <property type="entry name" value="ZW10_C"/>
    <property type="match status" value="1"/>
</dbReference>
<keyword evidence="8" id="KW-0995">Kinetochore</keyword>
<evidence type="ECO:0000256" key="4">
    <source>
        <dbReference type="ARBA" id="ARBA00022454"/>
    </source>
</evidence>
<keyword evidence="9" id="KW-0131">Cell cycle</keyword>
<keyword evidence="11" id="KW-0175">Coiled coil</keyword>
<comment type="similarity">
    <text evidence="3">Belongs to the ZW10 family.</text>
</comment>
<dbReference type="Pfam" id="PF06248">
    <property type="entry name" value="Zw10_N"/>
    <property type="match status" value="1"/>
</dbReference>
<dbReference type="Gene3D" id="1.10.357.150">
    <property type="match status" value="1"/>
</dbReference>
<evidence type="ECO:0000256" key="7">
    <source>
        <dbReference type="ARBA" id="ARBA00022776"/>
    </source>
</evidence>
<evidence type="ECO:0000259" key="12">
    <source>
        <dbReference type="Pfam" id="PF06248"/>
    </source>
</evidence>
<name>A0AAN9TLD7_9HEMI</name>
<dbReference type="GO" id="GO:0005737">
    <property type="term" value="C:cytoplasm"/>
    <property type="evidence" value="ECO:0007669"/>
    <property type="project" value="UniProtKB-SubCell"/>
</dbReference>
<keyword evidence="7" id="KW-0498">Mitosis</keyword>